<dbReference type="InterPro" id="IPR036116">
    <property type="entry name" value="FN3_sf"/>
</dbReference>
<protein>
    <recommendedName>
        <fullName evidence="3">Fibronectin type-III domain-containing protein</fullName>
    </recommendedName>
</protein>
<dbReference type="EMBL" id="JAFCMP010000223">
    <property type="protein sequence ID" value="KAG5182913.1"/>
    <property type="molecule type" value="Genomic_DNA"/>
</dbReference>
<evidence type="ECO:0008006" key="3">
    <source>
        <dbReference type="Google" id="ProtNLM"/>
    </source>
</evidence>
<organism evidence="1 2">
    <name type="scientific">Tribonema minus</name>
    <dbReference type="NCBI Taxonomy" id="303371"/>
    <lineage>
        <taxon>Eukaryota</taxon>
        <taxon>Sar</taxon>
        <taxon>Stramenopiles</taxon>
        <taxon>Ochrophyta</taxon>
        <taxon>PX clade</taxon>
        <taxon>Xanthophyceae</taxon>
        <taxon>Tribonematales</taxon>
        <taxon>Tribonemataceae</taxon>
        <taxon>Tribonema</taxon>
    </lineage>
</organism>
<dbReference type="InterPro" id="IPR013783">
    <property type="entry name" value="Ig-like_fold"/>
</dbReference>
<keyword evidence="2" id="KW-1185">Reference proteome</keyword>
<dbReference type="Gene3D" id="2.60.40.10">
    <property type="entry name" value="Immunoglobulins"/>
    <property type="match status" value="1"/>
</dbReference>
<gene>
    <name evidence="1" type="ORF">JKP88DRAFT_272881</name>
</gene>
<dbReference type="Proteomes" id="UP000664859">
    <property type="component" value="Unassembled WGS sequence"/>
</dbReference>
<evidence type="ECO:0000313" key="2">
    <source>
        <dbReference type="Proteomes" id="UP000664859"/>
    </source>
</evidence>
<proteinExistence type="predicted"/>
<dbReference type="SUPFAM" id="SSF49265">
    <property type="entry name" value="Fibronectin type III"/>
    <property type="match status" value="2"/>
</dbReference>
<accession>A0A835Z650</accession>
<dbReference type="AlphaFoldDB" id="A0A835Z650"/>
<reference evidence="1" key="1">
    <citation type="submission" date="2021-02" db="EMBL/GenBank/DDBJ databases">
        <title>First Annotated Genome of the Yellow-green Alga Tribonema minus.</title>
        <authorList>
            <person name="Mahan K.M."/>
        </authorList>
    </citation>
    <scope>NUCLEOTIDE SEQUENCE</scope>
    <source>
        <strain evidence="1">UTEX B ZZ1240</strain>
    </source>
</reference>
<comment type="caution">
    <text evidence="1">The sequence shown here is derived from an EMBL/GenBank/DDBJ whole genome shotgun (WGS) entry which is preliminary data.</text>
</comment>
<name>A0A835Z650_9STRA</name>
<evidence type="ECO:0000313" key="1">
    <source>
        <dbReference type="EMBL" id="KAG5182913.1"/>
    </source>
</evidence>
<sequence>MPSTIYLHQAYNYAITIKVVLVTPNMDSTSYYKIKSSDAAITSSYVAKNTAAQYFTYYSLTPNTQYNFQLLYYDGGYHTSEWNYSTLSGTGQYAGNGSVTVATNGYNGSSMTVNAQIGYLGSNAPYLYALKAGTSRIALAATTAVQPITVTGLTPGTMYVFNVLASNNNGASWLSLIMSDVGYYATPMPAGTTVSAITQAVKGFTCKVKLTTIGVGYIFQYRLACTSTTGTTAYAAFTPVANTDVLVTATGLTPGAIYSFTPQYCFNYNTTCTTWTALTTASTVTIPSTPVGGTVTPVSKNMTAMRVTVPFTSGSNSPALYSYVVLFGTTVTTMLNTVPLTGATSEEVDVHYLLPSTPYWFVPAYAPKGTTTFTQTGTPVSISTADLPSLTIAFTKSFANIDASVTAPTTQFS</sequence>